<dbReference type="Proteomes" id="UP000835052">
    <property type="component" value="Unassembled WGS sequence"/>
</dbReference>
<proteinExistence type="predicted"/>
<dbReference type="AlphaFoldDB" id="A0A8S1GNN2"/>
<comment type="caution">
    <text evidence="1">The sequence shown here is derived from an EMBL/GenBank/DDBJ whole genome shotgun (WGS) entry which is preliminary data.</text>
</comment>
<accession>A0A8S1GNN2</accession>
<reference evidence="1" key="1">
    <citation type="submission" date="2020-10" db="EMBL/GenBank/DDBJ databases">
        <authorList>
            <person name="Kikuchi T."/>
        </authorList>
    </citation>
    <scope>NUCLEOTIDE SEQUENCE</scope>
    <source>
        <strain evidence="1">NKZ352</strain>
    </source>
</reference>
<sequence>MPNYKQFFKDLSNKGVRWSTSHTLTNYLSFSPEEETPRVAKDSWLTPIGQCCQTDEINGSADMCLVLHRLFGSRRHKGRTSDACIVNILLITLPTVSEYHSECTCAARYKPKSWSSEGLEHDTASGASRRAPALTITRVMCSARNIEAAARKKMCDDDGWLISPHAYMHMRELITNEQNGVVVVYRKPLEHYLSVLCVEPSATIYWAR</sequence>
<name>A0A8S1GNN2_9PELO</name>
<organism evidence="1 2">
    <name type="scientific">Caenorhabditis auriculariae</name>
    <dbReference type="NCBI Taxonomy" id="2777116"/>
    <lineage>
        <taxon>Eukaryota</taxon>
        <taxon>Metazoa</taxon>
        <taxon>Ecdysozoa</taxon>
        <taxon>Nematoda</taxon>
        <taxon>Chromadorea</taxon>
        <taxon>Rhabditida</taxon>
        <taxon>Rhabditina</taxon>
        <taxon>Rhabditomorpha</taxon>
        <taxon>Rhabditoidea</taxon>
        <taxon>Rhabditidae</taxon>
        <taxon>Peloderinae</taxon>
        <taxon>Caenorhabditis</taxon>
    </lineage>
</organism>
<keyword evidence="2" id="KW-1185">Reference proteome</keyword>
<evidence type="ECO:0000313" key="1">
    <source>
        <dbReference type="EMBL" id="CAD6184213.1"/>
    </source>
</evidence>
<evidence type="ECO:0000313" key="2">
    <source>
        <dbReference type="Proteomes" id="UP000835052"/>
    </source>
</evidence>
<dbReference type="EMBL" id="CAJGYM010000001">
    <property type="protein sequence ID" value="CAD6184213.1"/>
    <property type="molecule type" value="Genomic_DNA"/>
</dbReference>
<gene>
    <name evidence="1" type="ORF">CAUJ_LOCUS132</name>
</gene>
<protein>
    <submittedName>
        <fullName evidence="1">Uncharacterized protein</fullName>
    </submittedName>
</protein>